<keyword evidence="4" id="KW-1185">Reference proteome</keyword>
<dbReference type="Proteomes" id="UP000041254">
    <property type="component" value="Unassembled WGS sequence"/>
</dbReference>
<sequence>MIVFAFLVFLAGCSAAPIRVFEVEYIDVGERLGGFDKKMNSLDKTLKEGYVIVKDGELKLVSENWRLCYSVTPPGDLRAETESGFNEVFGDSGYTILSVGRELLEKPTQKQVVAPMLMLEAEAHRDKLRVKKTIEKARGKTIGKKGKKAIGKKSGGKKGGGGLAPADDVDEEGEPSDKTASWAKIQAAMQSEELKDLMTPSAVEMLRENVEKEKELTAKLSPPPGNVWAGQMSHRAIQMIRMIPLPEGVREEDQLPEVKKYLEENPEWARYVDKLWAEVPPFS</sequence>
<feature type="region of interest" description="Disordered" evidence="1">
    <location>
        <begin position="141"/>
        <end position="181"/>
    </location>
</feature>
<reference evidence="3 4" key="1">
    <citation type="submission" date="2014-11" db="EMBL/GenBank/DDBJ databases">
        <authorList>
            <person name="Zhu J."/>
            <person name="Qi W."/>
            <person name="Song R."/>
        </authorList>
    </citation>
    <scope>NUCLEOTIDE SEQUENCE [LARGE SCALE GENOMIC DNA]</scope>
</reference>
<dbReference type="VEuPathDB" id="CryptoDB:Vbra_19044"/>
<dbReference type="EMBL" id="CDMY01000869">
    <property type="protein sequence ID" value="CEM35971.1"/>
    <property type="molecule type" value="Genomic_DNA"/>
</dbReference>
<feature type="chain" id="PRO_5012565432" evidence="2">
    <location>
        <begin position="16"/>
        <end position="283"/>
    </location>
</feature>
<organism evidence="3 4">
    <name type="scientific">Vitrella brassicaformis (strain CCMP3155)</name>
    <dbReference type="NCBI Taxonomy" id="1169540"/>
    <lineage>
        <taxon>Eukaryota</taxon>
        <taxon>Sar</taxon>
        <taxon>Alveolata</taxon>
        <taxon>Colpodellida</taxon>
        <taxon>Vitrellaceae</taxon>
        <taxon>Vitrella</taxon>
    </lineage>
</organism>
<protein>
    <submittedName>
        <fullName evidence="3">Uncharacterized protein</fullName>
    </submittedName>
</protein>
<gene>
    <name evidence="3" type="ORF">Vbra_19044</name>
</gene>
<evidence type="ECO:0000313" key="3">
    <source>
        <dbReference type="EMBL" id="CEM35971.1"/>
    </source>
</evidence>
<name>A0A0G4GYB5_VITBC</name>
<evidence type="ECO:0000256" key="1">
    <source>
        <dbReference type="SAM" id="MobiDB-lite"/>
    </source>
</evidence>
<dbReference type="AlphaFoldDB" id="A0A0G4GYB5"/>
<dbReference type="PhylomeDB" id="A0A0G4GYB5"/>
<evidence type="ECO:0000256" key="2">
    <source>
        <dbReference type="SAM" id="SignalP"/>
    </source>
</evidence>
<keyword evidence="2" id="KW-0732">Signal</keyword>
<feature type="compositionally biased region" description="Basic residues" evidence="1">
    <location>
        <begin position="141"/>
        <end position="156"/>
    </location>
</feature>
<accession>A0A0G4GYB5</accession>
<evidence type="ECO:0000313" key="4">
    <source>
        <dbReference type="Proteomes" id="UP000041254"/>
    </source>
</evidence>
<feature type="signal peptide" evidence="2">
    <location>
        <begin position="1"/>
        <end position="15"/>
    </location>
</feature>
<proteinExistence type="predicted"/>
<dbReference type="InParanoid" id="A0A0G4GYB5"/>